<evidence type="ECO:0000313" key="1">
    <source>
        <dbReference type="EMBL" id="KAF5738144.1"/>
    </source>
</evidence>
<dbReference type="GO" id="GO:0031624">
    <property type="term" value="F:ubiquitin conjugating enzyme binding"/>
    <property type="evidence" value="ECO:0007669"/>
    <property type="project" value="TreeGrafter"/>
</dbReference>
<proteinExistence type="predicted"/>
<dbReference type="GO" id="GO:0016874">
    <property type="term" value="F:ligase activity"/>
    <property type="evidence" value="ECO:0007669"/>
    <property type="project" value="UniProtKB-KW"/>
</dbReference>
<organism evidence="1 2">
    <name type="scientific">Tripterygium wilfordii</name>
    <name type="common">Thunder God vine</name>
    <dbReference type="NCBI Taxonomy" id="458696"/>
    <lineage>
        <taxon>Eukaryota</taxon>
        <taxon>Viridiplantae</taxon>
        <taxon>Streptophyta</taxon>
        <taxon>Embryophyta</taxon>
        <taxon>Tracheophyta</taxon>
        <taxon>Spermatophyta</taxon>
        <taxon>Magnoliopsida</taxon>
        <taxon>eudicotyledons</taxon>
        <taxon>Gunneridae</taxon>
        <taxon>Pentapetalae</taxon>
        <taxon>rosids</taxon>
        <taxon>fabids</taxon>
        <taxon>Celastrales</taxon>
        <taxon>Celastraceae</taxon>
        <taxon>Tripterygium</taxon>
    </lineage>
</organism>
<dbReference type="OrthoDB" id="781818at2759"/>
<dbReference type="GO" id="GO:0030332">
    <property type="term" value="F:cyclin binding"/>
    <property type="evidence" value="ECO:0007669"/>
    <property type="project" value="TreeGrafter"/>
</dbReference>
<dbReference type="GO" id="GO:0000151">
    <property type="term" value="C:ubiquitin ligase complex"/>
    <property type="evidence" value="ECO:0007669"/>
    <property type="project" value="TreeGrafter"/>
</dbReference>
<dbReference type="Proteomes" id="UP000593562">
    <property type="component" value="Unassembled WGS sequence"/>
</dbReference>
<comment type="caution">
    <text evidence="1">The sequence shown here is derived from an EMBL/GenBank/DDBJ whole genome shotgun (WGS) entry which is preliminary data.</text>
</comment>
<accession>A0A7J7CVT0</accession>
<dbReference type="InterPro" id="IPR019193">
    <property type="entry name" value="UBQ-conj_enz_E2-bd_prot"/>
</dbReference>
<dbReference type="GO" id="GO:0000209">
    <property type="term" value="P:protein polyubiquitination"/>
    <property type="evidence" value="ECO:0007669"/>
    <property type="project" value="TreeGrafter"/>
</dbReference>
<dbReference type="GO" id="GO:0005829">
    <property type="term" value="C:cytosol"/>
    <property type="evidence" value="ECO:0007669"/>
    <property type="project" value="TreeGrafter"/>
</dbReference>
<keyword evidence="1" id="KW-0436">Ligase</keyword>
<keyword evidence="2" id="KW-1185">Reference proteome</keyword>
<evidence type="ECO:0000313" key="2">
    <source>
        <dbReference type="Proteomes" id="UP000593562"/>
    </source>
</evidence>
<dbReference type="FunCoup" id="A0A7J7CVT0">
    <property type="interactions" value="2128"/>
</dbReference>
<gene>
    <name evidence="1" type="ORF">HS088_TW13G01039</name>
</gene>
<sequence>MAPANPRNWRFTWEAQSHSPTLRLFLFNADTNPAVHCKNLEVHLDFPKFFLLVNWAGDEDVKPISLRVPIPRVLIDPEAPVRFSALDDHIELKLALLLPVDHQIVLRFDSVLNLSDGENMVGDEVKPLSMDYDTKSLSSADGVHFYCRSCLTRLTKSPLRQFVEMPSVDWNDVADNWFGGCCCSFGGISEKLVARYANLYNCAEGTCLLNSATVTLHKYDLVEFKIKSFDGSQKNEPGSDAAGNYGLSVDMVDFASNHGLLTNCHGQDAGLQYDDWKLRFNDCVNGNLISSHKCEANGKESSGDQSCCLSPVSNFSETLASASGCCGATSDVQNDADETSTRNQSIIHNTELTASQKYFLNGFLGNVFMARSSNLSTDIKWIEFICPQCSSLLGAYPCGNGEIPMGGGIQLFKCYISTSSVGGSSDLFREYTLEKMFTNRLLENAKYELSFRTVVRDLTTKSTILQIVLLNPNSWCYSGDCWGIEKMESFSKISLHPVIKVLFSDCSNGAESQIRILGGKVTNEVAEEVFMLRHQVEELIQCLASAKVLLPPSCTTIQGFQLSSLQR</sequence>
<dbReference type="AlphaFoldDB" id="A0A7J7CVT0"/>
<dbReference type="PANTHER" id="PTHR31531:SF2">
    <property type="entry name" value="E3 UBIQUITIN-PROTEIN LIGASE E3D"/>
    <property type="match status" value="1"/>
</dbReference>
<protein>
    <submittedName>
        <fullName evidence="1">Isoleucine--trna ligase</fullName>
    </submittedName>
</protein>
<dbReference type="EMBL" id="JAAARO010000013">
    <property type="protein sequence ID" value="KAF5738144.1"/>
    <property type="molecule type" value="Genomic_DNA"/>
</dbReference>
<dbReference type="InParanoid" id="A0A7J7CVT0"/>
<dbReference type="GO" id="GO:0043161">
    <property type="term" value="P:proteasome-mediated ubiquitin-dependent protein catabolic process"/>
    <property type="evidence" value="ECO:0007669"/>
    <property type="project" value="TreeGrafter"/>
</dbReference>
<dbReference type="PANTHER" id="PTHR31531">
    <property type="entry name" value="E3 UBIQUITIN-PROTEIN LIGASE E3D FAMILY MEMBER"/>
    <property type="match status" value="1"/>
</dbReference>
<dbReference type="GO" id="GO:0051865">
    <property type="term" value="P:protein autoubiquitination"/>
    <property type="evidence" value="ECO:0007669"/>
    <property type="project" value="TreeGrafter"/>
</dbReference>
<dbReference type="GO" id="GO:0061630">
    <property type="term" value="F:ubiquitin protein ligase activity"/>
    <property type="evidence" value="ECO:0007669"/>
    <property type="project" value="TreeGrafter"/>
</dbReference>
<dbReference type="GO" id="GO:0005634">
    <property type="term" value="C:nucleus"/>
    <property type="evidence" value="ECO:0007669"/>
    <property type="project" value="TreeGrafter"/>
</dbReference>
<name>A0A7J7CVT0_TRIWF</name>
<dbReference type="Pfam" id="PF09814">
    <property type="entry name" value="HECT_2"/>
    <property type="match status" value="2"/>
</dbReference>
<dbReference type="GO" id="GO:0006513">
    <property type="term" value="P:protein monoubiquitination"/>
    <property type="evidence" value="ECO:0007669"/>
    <property type="project" value="TreeGrafter"/>
</dbReference>
<reference evidence="1 2" key="1">
    <citation type="journal article" date="2020" name="Nat. Commun.">
        <title>Genome of Tripterygium wilfordii and identification of cytochrome P450 involved in triptolide biosynthesis.</title>
        <authorList>
            <person name="Tu L."/>
            <person name="Su P."/>
            <person name="Zhang Z."/>
            <person name="Gao L."/>
            <person name="Wang J."/>
            <person name="Hu T."/>
            <person name="Zhou J."/>
            <person name="Zhang Y."/>
            <person name="Zhao Y."/>
            <person name="Liu Y."/>
            <person name="Song Y."/>
            <person name="Tong Y."/>
            <person name="Lu Y."/>
            <person name="Yang J."/>
            <person name="Xu C."/>
            <person name="Jia M."/>
            <person name="Peters R.J."/>
            <person name="Huang L."/>
            <person name="Gao W."/>
        </authorList>
    </citation>
    <scope>NUCLEOTIDE SEQUENCE [LARGE SCALE GENOMIC DNA]</scope>
    <source>
        <strain evidence="2">cv. XIE 37</strain>
        <tissue evidence="1">Leaf</tissue>
    </source>
</reference>